<dbReference type="Proteomes" id="UP001326715">
    <property type="component" value="Chromosome"/>
</dbReference>
<evidence type="ECO:0000313" key="6">
    <source>
        <dbReference type="Proteomes" id="UP001326715"/>
    </source>
</evidence>
<dbReference type="PANTHER" id="PTHR35174">
    <property type="entry name" value="BLL7171 PROTEIN-RELATED"/>
    <property type="match status" value="1"/>
</dbReference>
<accession>A0A1K1RNN5</accession>
<name>A0A1K1RNN5_9BACT</name>
<evidence type="ECO:0000256" key="1">
    <source>
        <dbReference type="ARBA" id="ARBA00007689"/>
    </source>
</evidence>
<dbReference type="EMBL" id="CP140154">
    <property type="protein sequence ID" value="WQG91865.1"/>
    <property type="molecule type" value="Genomic_DNA"/>
</dbReference>
<sequence length="116" mass="12614">MNEFLLIFRRDNSKEAQPSPAALQDSIQPWQEWLGKLEAEGSLVSHGNRLRPEGTVIKAGKVVTDGPYPDIKESIGGFVIVKAADLAAATEIGKNCPVLNAPWNGSVEVRMLMKEA</sequence>
<reference evidence="3 5" key="1">
    <citation type="submission" date="2016-11" db="EMBL/GenBank/DDBJ databases">
        <authorList>
            <person name="Jaros S."/>
            <person name="Januszkiewicz K."/>
            <person name="Wedrychowicz H."/>
        </authorList>
    </citation>
    <scope>NUCLEOTIDE SEQUENCE [LARGE SCALE GENOMIC DNA]</scope>
    <source>
        <strain evidence="3 5">DSM 784</strain>
    </source>
</reference>
<evidence type="ECO:0000313" key="3">
    <source>
        <dbReference type="EMBL" id="SFW73867.1"/>
    </source>
</evidence>
<dbReference type="STRING" id="1004.SAMN05661012_04065"/>
<dbReference type="InterPro" id="IPR011008">
    <property type="entry name" value="Dimeric_a/b-barrel"/>
</dbReference>
<protein>
    <submittedName>
        <fullName evidence="3">YCII-related domain-containing protein</fullName>
    </submittedName>
    <submittedName>
        <fullName evidence="4">YciI family protein</fullName>
    </submittedName>
</protein>
<dbReference type="SUPFAM" id="SSF54909">
    <property type="entry name" value="Dimeric alpha+beta barrel"/>
    <property type="match status" value="1"/>
</dbReference>
<dbReference type="PANTHER" id="PTHR35174:SF1">
    <property type="entry name" value="BLL0086 PROTEIN"/>
    <property type="match status" value="1"/>
</dbReference>
<comment type="similarity">
    <text evidence="1">Belongs to the YciI family.</text>
</comment>
<dbReference type="InterPro" id="IPR005545">
    <property type="entry name" value="YCII"/>
</dbReference>
<dbReference type="EMBL" id="FPIZ01000013">
    <property type="protein sequence ID" value="SFW73867.1"/>
    <property type="molecule type" value="Genomic_DNA"/>
</dbReference>
<evidence type="ECO:0000313" key="5">
    <source>
        <dbReference type="Proteomes" id="UP000183788"/>
    </source>
</evidence>
<dbReference type="OrthoDB" id="7782105at2"/>
<gene>
    <name evidence="3" type="ORF">SAMN05661012_04065</name>
    <name evidence="4" type="ORF">SR876_10145</name>
</gene>
<evidence type="ECO:0000313" key="4">
    <source>
        <dbReference type="EMBL" id="WQG91865.1"/>
    </source>
</evidence>
<dbReference type="Gene3D" id="3.30.70.1060">
    <property type="entry name" value="Dimeric alpha+beta barrel"/>
    <property type="match status" value="1"/>
</dbReference>
<organism evidence="3 5">
    <name type="scientific">Chitinophaga sancti</name>
    <dbReference type="NCBI Taxonomy" id="1004"/>
    <lineage>
        <taxon>Bacteria</taxon>
        <taxon>Pseudomonadati</taxon>
        <taxon>Bacteroidota</taxon>
        <taxon>Chitinophagia</taxon>
        <taxon>Chitinophagales</taxon>
        <taxon>Chitinophagaceae</taxon>
        <taxon>Chitinophaga</taxon>
    </lineage>
</organism>
<proteinExistence type="inferred from homology"/>
<dbReference type="Pfam" id="PF03795">
    <property type="entry name" value="YCII"/>
    <property type="match status" value="1"/>
</dbReference>
<dbReference type="AlphaFoldDB" id="A0A1K1RNN5"/>
<dbReference type="Proteomes" id="UP000183788">
    <property type="component" value="Unassembled WGS sequence"/>
</dbReference>
<keyword evidence="6" id="KW-1185">Reference proteome</keyword>
<feature type="domain" description="YCII-related" evidence="2">
    <location>
        <begin position="30"/>
        <end position="112"/>
    </location>
</feature>
<reference evidence="4 6" key="2">
    <citation type="submission" date="2023-11" db="EMBL/GenBank/DDBJ databases">
        <title>MicrobeMod: A computational toolkit for identifying prokaryotic methylation and restriction-modification with nanopore sequencing.</title>
        <authorList>
            <person name="Crits-Christoph A."/>
            <person name="Kang S.C."/>
            <person name="Lee H."/>
            <person name="Ostrov N."/>
        </authorList>
    </citation>
    <scope>NUCLEOTIDE SEQUENCE [LARGE SCALE GENOMIC DNA]</scope>
    <source>
        <strain evidence="4 6">ATCC 23090</strain>
    </source>
</reference>
<evidence type="ECO:0000259" key="2">
    <source>
        <dbReference type="Pfam" id="PF03795"/>
    </source>
</evidence>
<dbReference type="RefSeq" id="WP_072363064.1">
    <property type="nucleotide sequence ID" value="NZ_CP139972.1"/>
</dbReference>